<feature type="compositionally biased region" description="Low complexity" evidence="1">
    <location>
        <begin position="140"/>
        <end position="150"/>
    </location>
</feature>
<keyword evidence="3" id="KW-1185">Reference proteome</keyword>
<feature type="region of interest" description="Disordered" evidence="1">
    <location>
        <begin position="88"/>
        <end position="150"/>
    </location>
</feature>
<accession>A0A1X0D1N6</accession>
<reference evidence="2" key="1">
    <citation type="submission" date="2016-12" db="EMBL/GenBank/DDBJ databases">
        <title>The new phylogeny of genus Mycobacterium.</title>
        <authorList>
            <person name="Tortoli E."/>
            <person name="Trovato A."/>
            <person name="Cirillo D.M."/>
        </authorList>
    </citation>
    <scope>NUCLEOTIDE SEQUENCE [LARGE SCALE GENOMIC DNA]</scope>
    <source>
        <strain evidence="2">DSM 45130</strain>
    </source>
</reference>
<dbReference type="STRING" id="444597.BST26_17790"/>
<sequence length="150" mass="15936">MLDSTRSFVDEHRDISKLVQQAERFSIQLPLVGRVAVPSPKQLAFYGALGALAVFEVIDWPVAVAVGVGHLVTTRTLANRVEAAEAEAQHAEEQVEELLEQVQAARTKPAPTKAAATTPAKKAPAKKAPAKKTAAKKAPAKTAPKAPTQE</sequence>
<organism evidence="2 3">
    <name type="scientific">Mycolicibacterium insubricum</name>
    <dbReference type="NCBI Taxonomy" id="444597"/>
    <lineage>
        <taxon>Bacteria</taxon>
        <taxon>Bacillati</taxon>
        <taxon>Actinomycetota</taxon>
        <taxon>Actinomycetes</taxon>
        <taxon>Mycobacteriales</taxon>
        <taxon>Mycobacteriaceae</taxon>
        <taxon>Mycolicibacterium</taxon>
    </lineage>
</organism>
<dbReference type="RefSeq" id="WP_083032857.1">
    <property type="nucleotide sequence ID" value="NZ_AP022618.1"/>
</dbReference>
<evidence type="ECO:0000313" key="3">
    <source>
        <dbReference type="Proteomes" id="UP000192801"/>
    </source>
</evidence>
<name>A0A1X0D1N6_9MYCO</name>
<gene>
    <name evidence="2" type="ORF">BST26_17790</name>
</gene>
<proteinExistence type="predicted"/>
<dbReference type="AlphaFoldDB" id="A0A1X0D1N6"/>
<evidence type="ECO:0000256" key="1">
    <source>
        <dbReference type="SAM" id="MobiDB-lite"/>
    </source>
</evidence>
<dbReference type="Proteomes" id="UP000192801">
    <property type="component" value="Unassembled WGS sequence"/>
</dbReference>
<evidence type="ECO:0000313" key="2">
    <source>
        <dbReference type="EMBL" id="ORA66082.1"/>
    </source>
</evidence>
<feature type="compositionally biased region" description="Basic residues" evidence="1">
    <location>
        <begin position="123"/>
        <end position="139"/>
    </location>
</feature>
<dbReference type="EMBL" id="MVHS01000055">
    <property type="protein sequence ID" value="ORA66082.1"/>
    <property type="molecule type" value="Genomic_DNA"/>
</dbReference>
<feature type="compositionally biased region" description="Low complexity" evidence="1">
    <location>
        <begin position="100"/>
        <end position="122"/>
    </location>
</feature>
<protein>
    <submittedName>
        <fullName evidence="2">Uncharacterized protein</fullName>
    </submittedName>
</protein>
<comment type="caution">
    <text evidence="2">The sequence shown here is derived from an EMBL/GenBank/DDBJ whole genome shotgun (WGS) entry which is preliminary data.</text>
</comment>